<evidence type="ECO:0000313" key="12">
    <source>
        <dbReference type="EMBL" id="CAA3009163.1"/>
    </source>
</evidence>
<keyword evidence="7" id="KW-0804">Transcription</keyword>
<evidence type="ECO:0000256" key="1">
    <source>
        <dbReference type="ARBA" id="ARBA00004123"/>
    </source>
</evidence>
<evidence type="ECO:0000256" key="3">
    <source>
        <dbReference type="ARBA" id="ARBA00022821"/>
    </source>
</evidence>
<dbReference type="AlphaFoldDB" id="A0A8S0TTC0"/>
<dbReference type="GO" id="GO:0005634">
    <property type="term" value="C:nucleus"/>
    <property type="evidence" value="ECO:0007669"/>
    <property type="project" value="UniProtKB-SubCell"/>
</dbReference>
<keyword evidence="5" id="KW-0238">DNA-binding</keyword>
<dbReference type="GO" id="GO:0000976">
    <property type="term" value="F:transcription cis-regulatory region binding"/>
    <property type="evidence" value="ECO:0007669"/>
    <property type="project" value="UniProtKB-ARBA"/>
</dbReference>
<comment type="subcellular location">
    <subcellularLocation>
        <location evidence="1">Nucleus</location>
    </subcellularLocation>
</comment>
<dbReference type="SMART" id="SM00380">
    <property type="entry name" value="AP2"/>
    <property type="match status" value="1"/>
</dbReference>
<dbReference type="FunFam" id="3.30.730.10:FF:000001">
    <property type="entry name" value="Ethylene-responsive transcription factor 2"/>
    <property type="match status" value="1"/>
</dbReference>
<protein>
    <submittedName>
        <fullName evidence="12">Ethylene-responsive transcription factor ERF062-like</fullName>
    </submittedName>
</protein>
<name>A0A8S0TTC0_OLEEU</name>
<evidence type="ECO:0000256" key="9">
    <source>
        <dbReference type="ARBA" id="ARBA00024343"/>
    </source>
</evidence>
<dbReference type="InterPro" id="IPR016177">
    <property type="entry name" value="DNA-bd_dom_sf"/>
</dbReference>
<evidence type="ECO:0000256" key="10">
    <source>
        <dbReference type="SAM" id="MobiDB-lite"/>
    </source>
</evidence>
<feature type="region of interest" description="Disordered" evidence="10">
    <location>
        <begin position="320"/>
        <end position="356"/>
    </location>
</feature>
<dbReference type="PANTHER" id="PTHR31657">
    <property type="entry name" value="ETHYLENE-RESPONSIVE TRANSCRIPTION FACTOR ERF061"/>
    <property type="match status" value="1"/>
</dbReference>
<proteinExistence type="inferred from homology"/>
<dbReference type="GO" id="GO:0009873">
    <property type="term" value="P:ethylene-activated signaling pathway"/>
    <property type="evidence" value="ECO:0007669"/>
    <property type="project" value="UniProtKB-KW"/>
</dbReference>
<evidence type="ECO:0000256" key="6">
    <source>
        <dbReference type="ARBA" id="ARBA00023159"/>
    </source>
</evidence>
<gene>
    <name evidence="12" type="ORF">OLEA9_A072602</name>
</gene>
<accession>A0A8S0TTC0</accession>
<dbReference type="GO" id="GO:0006952">
    <property type="term" value="P:defense response"/>
    <property type="evidence" value="ECO:0007669"/>
    <property type="project" value="UniProtKB-KW"/>
</dbReference>
<dbReference type="InterPro" id="IPR036955">
    <property type="entry name" value="AP2/ERF_dom_sf"/>
</dbReference>
<dbReference type="SUPFAM" id="SSF54171">
    <property type="entry name" value="DNA-binding domain"/>
    <property type="match status" value="1"/>
</dbReference>
<feature type="domain" description="AP2/ERF" evidence="11">
    <location>
        <begin position="233"/>
        <end position="290"/>
    </location>
</feature>
<dbReference type="InterPro" id="IPR001471">
    <property type="entry name" value="AP2/ERF_dom"/>
</dbReference>
<evidence type="ECO:0000256" key="5">
    <source>
        <dbReference type="ARBA" id="ARBA00023125"/>
    </source>
</evidence>
<comment type="caution">
    <text evidence="12">The sequence shown here is derived from an EMBL/GenBank/DDBJ whole genome shotgun (WGS) entry which is preliminary data.</text>
</comment>
<keyword evidence="3" id="KW-0611">Plant defense</keyword>
<dbReference type="EMBL" id="CACTIH010007313">
    <property type="protein sequence ID" value="CAA3009163.1"/>
    <property type="molecule type" value="Genomic_DNA"/>
</dbReference>
<dbReference type="Gene3D" id="3.30.730.10">
    <property type="entry name" value="AP2/ERF domain"/>
    <property type="match status" value="1"/>
</dbReference>
<dbReference type="PRINTS" id="PR00367">
    <property type="entry name" value="ETHRSPELEMNT"/>
</dbReference>
<evidence type="ECO:0000259" key="11">
    <source>
        <dbReference type="PROSITE" id="PS51032"/>
    </source>
</evidence>
<dbReference type="Pfam" id="PF00847">
    <property type="entry name" value="AP2"/>
    <property type="match status" value="1"/>
</dbReference>
<dbReference type="Proteomes" id="UP000594638">
    <property type="component" value="Unassembled WGS sequence"/>
</dbReference>
<dbReference type="Gramene" id="OE9A072602T1">
    <property type="protein sequence ID" value="OE9A072602C1"/>
    <property type="gene ID" value="OE9A072602"/>
</dbReference>
<dbReference type="PROSITE" id="PS51032">
    <property type="entry name" value="AP2_ERF"/>
    <property type="match status" value="1"/>
</dbReference>
<comment type="similarity">
    <text evidence="9">Belongs to the AP2/ERF transcription factor family. ERF subfamily.</text>
</comment>
<keyword evidence="4" id="KW-0805">Transcription regulation</keyword>
<dbReference type="OrthoDB" id="777275at2759"/>
<sequence length="405" mass="45058">METFMQKELSSCLKGIADKSRIMVHPNIFLGINEASVSGGRGGCDAKSTRSVLDNRVVLGSASSAASKTRFSDETMFKEYHQEQSFLSGCNLVNQMNGSPTEGSYVPLNFLESFPSLHESHVSESCADSKFPNLNLYLQEPSILKRAEESPASLSQKPAHPVFSMSQIKQYYQVQAGPEWLKINQNIANYTPKGFSDYWLSTTKTQPMKRRIPNSQLQLKSCLSSSVSSSKKIYRGVRQRHWGKWVAEIRVPRNRTRVWLGTFDTAEEAAFAYDTAAYILRGDYAHLNFPDLKHQINANSMNNNTAALLEAKLQAISSQGMQATSNKTIDPPSTSPTKPFLHEESESSNQSPARKEWPLTDLEKKVAGLNQVSQEGISGIDTVQLSRMPSLDMDTIWDALLVSDS</sequence>
<reference evidence="12 13" key="1">
    <citation type="submission" date="2019-12" db="EMBL/GenBank/DDBJ databases">
        <authorList>
            <person name="Alioto T."/>
            <person name="Alioto T."/>
            <person name="Gomez Garrido J."/>
        </authorList>
    </citation>
    <scope>NUCLEOTIDE SEQUENCE [LARGE SCALE GENOMIC DNA]</scope>
</reference>
<organism evidence="12 13">
    <name type="scientific">Olea europaea subsp. europaea</name>
    <dbReference type="NCBI Taxonomy" id="158383"/>
    <lineage>
        <taxon>Eukaryota</taxon>
        <taxon>Viridiplantae</taxon>
        <taxon>Streptophyta</taxon>
        <taxon>Embryophyta</taxon>
        <taxon>Tracheophyta</taxon>
        <taxon>Spermatophyta</taxon>
        <taxon>Magnoliopsida</taxon>
        <taxon>eudicotyledons</taxon>
        <taxon>Gunneridae</taxon>
        <taxon>Pentapetalae</taxon>
        <taxon>asterids</taxon>
        <taxon>lamiids</taxon>
        <taxon>Lamiales</taxon>
        <taxon>Oleaceae</taxon>
        <taxon>Oleeae</taxon>
        <taxon>Olea</taxon>
    </lineage>
</organism>
<dbReference type="InterPro" id="IPR051758">
    <property type="entry name" value="ERF/AP2-like"/>
</dbReference>
<feature type="compositionally biased region" description="Polar residues" evidence="10">
    <location>
        <begin position="320"/>
        <end position="337"/>
    </location>
</feature>
<keyword evidence="2" id="KW-0936">Ethylene signaling pathway</keyword>
<evidence type="ECO:0000256" key="4">
    <source>
        <dbReference type="ARBA" id="ARBA00023015"/>
    </source>
</evidence>
<keyword evidence="6" id="KW-0010">Activator</keyword>
<dbReference type="CDD" id="cd00018">
    <property type="entry name" value="AP2"/>
    <property type="match status" value="1"/>
</dbReference>
<keyword evidence="13" id="KW-1185">Reference proteome</keyword>
<evidence type="ECO:0000256" key="8">
    <source>
        <dbReference type="ARBA" id="ARBA00023242"/>
    </source>
</evidence>
<dbReference type="GO" id="GO:0003700">
    <property type="term" value="F:DNA-binding transcription factor activity"/>
    <property type="evidence" value="ECO:0007669"/>
    <property type="project" value="InterPro"/>
</dbReference>
<dbReference type="PANTHER" id="PTHR31657:SF40">
    <property type="entry name" value="ETHYLENE-RESPONSIVE TRANSCRIPTION FACTOR ERF062"/>
    <property type="match status" value="1"/>
</dbReference>
<evidence type="ECO:0000313" key="13">
    <source>
        <dbReference type="Proteomes" id="UP000594638"/>
    </source>
</evidence>
<keyword evidence="8" id="KW-0539">Nucleus</keyword>
<evidence type="ECO:0000256" key="2">
    <source>
        <dbReference type="ARBA" id="ARBA00022745"/>
    </source>
</evidence>
<evidence type="ECO:0000256" key="7">
    <source>
        <dbReference type="ARBA" id="ARBA00023163"/>
    </source>
</evidence>